<evidence type="ECO:0000256" key="2">
    <source>
        <dbReference type="ARBA" id="ARBA00023169"/>
    </source>
</evidence>
<keyword evidence="3" id="KW-1133">Transmembrane helix</keyword>
<dbReference type="OrthoDB" id="9808602at2"/>
<dbReference type="PANTHER" id="PTHR30576:SF0">
    <property type="entry name" value="UNDECAPRENYL-PHOSPHATE N-ACETYLGALACTOSAMINYL 1-PHOSPHATE TRANSFERASE-RELATED"/>
    <property type="match status" value="1"/>
</dbReference>
<sequence length="436" mass="48430">MFLASVPHVTIGRSVFHTLRFELVFVMLCGVILPASLAVGVGPVRLIPLLGLDQNATESVTTYNSFICAALSALGTAVVLRRFRLYPGTAVAGSIFPVLASFYGAALAIILFLRAEYSNQILLFCFFATLAARYAIETLHIRVSGLFYWIVPGGKVDVIRQLERTPTATLSSTSVEDIPAGAIIADLHADLAPEWERFIAEAAISGRGIYHYKQAWEAETGKVQINHLSENGFGSLVPSIAYQKIKRLVDLCFCVLAFPIALPLLAICAAAIKVDGGGSVLFFQRRMGFRGQPFKVVKFRTMTETHNDGDRQESITQNDDARITRVGKFLRKSRLDELPQIYNILLGQMSWIGPRPEAVSLSSWYEAEIPFYRYRHIVRPGITGWAQVNQGHVASLDEVTEKLQFDFYYIKNLSYWLDIVIALRTLRVVLSGFGAK</sequence>
<evidence type="ECO:0000256" key="1">
    <source>
        <dbReference type="ARBA" id="ARBA00006464"/>
    </source>
</evidence>
<organism evidence="5 6">
    <name type="scientific">Allopontixanthobacter confluentis</name>
    <dbReference type="NCBI Taxonomy" id="1849021"/>
    <lineage>
        <taxon>Bacteria</taxon>
        <taxon>Pseudomonadati</taxon>
        <taxon>Pseudomonadota</taxon>
        <taxon>Alphaproteobacteria</taxon>
        <taxon>Sphingomonadales</taxon>
        <taxon>Erythrobacteraceae</taxon>
        <taxon>Allopontixanthobacter</taxon>
    </lineage>
</organism>
<evidence type="ECO:0000313" key="5">
    <source>
        <dbReference type="EMBL" id="MXP13323.1"/>
    </source>
</evidence>
<evidence type="ECO:0000256" key="3">
    <source>
        <dbReference type="SAM" id="Phobius"/>
    </source>
</evidence>
<feature type="transmembrane region" description="Helical" evidence="3">
    <location>
        <begin position="21"/>
        <end position="42"/>
    </location>
</feature>
<reference evidence="5 6" key="1">
    <citation type="submission" date="2019-12" db="EMBL/GenBank/DDBJ databases">
        <title>Genomic-based taxomic classification of the family Erythrobacteraceae.</title>
        <authorList>
            <person name="Xu L."/>
        </authorList>
    </citation>
    <scope>NUCLEOTIDE SEQUENCE [LARGE SCALE GENOMIC DNA]</scope>
    <source>
        <strain evidence="5 6">KCTC 52259</strain>
    </source>
</reference>
<keyword evidence="6" id="KW-1185">Reference proteome</keyword>
<feature type="domain" description="Bacterial sugar transferase" evidence="4">
    <location>
        <begin position="246"/>
        <end position="430"/>
    </location>
</feature>
<comment type="similarity">
    <text evidence="1">Belongs to the bacterial sugar transferase family.</text>
</comment>
<dbReference type="RefSeq" id="WP_160599431.1">
    <property type="nucleotide sequence ID" value="NZ_WTYU01000001.1"/>
</dbReference>
<dbReference type="AlphaFoldDB" id="A0A6L7GBI7"/>
<comment type="caution">
    <text evidence="5">The sequence shown here is derived from an EMBL/GenBank/DDBJ whole genome shotgun (WGS) entry which is preliminary data.</text>
</comment>
<keyword evidence="2" id="KW-0270">Exopolysaccharide synthesis</keyword>
<keyword evidence="3" id="KW-0472">Membrane</keyword>
<feature type="transmembrane region" description="Helical" evidence="3">
    <location>
        <begin position="119"/>
        <end position="136"/>
    </location>
</feature>
<dbReference type="GO" id="GO:0000271">
    <property type="term" value="P:polysaccharide biosynthetic process"/>
    <property type="evidence" value="ECO:0007669"/>
    <property type="project" value="UniProtKB-KW"/>
</dbReference>
<dbReference type="PANTHER" id="PTHR30576">
    <property type="entry name" value="COLANIC BIOSYNTHESIS UDP-GLUCOSE LIPID CARRIER TRANSFERASE"/>
    <property type="match status" value="1"/>
</dbReference>
<feature type="transmembrane region" description="Helical" evidence="3">
    <location>
        <begin position="248"/>
        <end position="272"/>
    </location>
</feature>
<keyword evidence="3" id="KW-0812">Transmembrane</keyword>
<evidence type="ECO:0000259" key="4">
    <source>
        <dbReference type="Pfam" id="PF02397"/>
    </source>
</evidence>
<accession>A0A6L7GBI7</accession>
<name>A0A6L7GBI7_9SPHN</name>
<gene>
    <name evidence="5" type="ORF">GRI44_00930</name>
</gene>
<protein>
    <recommendedName>
        <fullName evidence="4">Bacterial sugar transferase domain-containing protein</fullName>
    </recommendedName>
</protein>
<dbReference type="Pfam" id="PF02397">
    <property type="entry name" value="Bac_transf"/>
    <property type="match status" value="1"/>
</dbReference>
<evidence type="ECO:0000313" key="6">
    <source>
        <dbReference type="Proteomes" id="UP000473531"/>
    </source>
</evidence>
<proteinExistence type="inferred from homology"/>
<dbReference type="Proteomes" id="UP000473531">
    <property type="component" value="Unassembled WGS sequence"/>
</dbReference>
<feature type="transmembrane region" description="Helical" evidence="3">
    <location>
        <begin position="92"/>
        <end position="113"/>
    </location>
</feature>
<dbReference type="InterPro" id="IPR003362">
    <property type="entry name" value="Bact_transf"/>
</dbReference>
<dbReference type="EMBL" id="WTYU01000001">
    <property type="protein sequence ID" value="MXP13323.1"/>
    <property type="molecule type" value="Genomic_DNA"/>
</dbReference>
<feature type="transmembrane region" description="Helical" evidence="3">
    <location>
        <begin position="62"/>
        <end position="80"/>
    </location>
</feature>
<dbReference type="GO" id="GO:0016780">
    <property type="term" value="F:phosphotransferase activity, for other substituted phosphate groups"/>
    <property type="evidence" value="ECO:0007669"/>
    <property type="project" value="TreeGrafter"/>
</dbReference>